<feature type="region of interest" description="Disordered" evidence="1">
    <location>
        <begin position="115"/>
        <end position="135"/>
    </location>
</feature>
<name>A0ABV6SY26_9GAMM</name>
<comment type="caution">
    <text evidence="2">The sequence shown here is derived from an EMBL/GenBank/DDBJ whole genome shotgun (WGS) entry which is preliminary data.</text>
</comment>
<evidence type="ECO:0000313" key="3">
    <source>
        <dbReference type="Proteomes" id="UP001589898"/>
    </source>
</evidence>
<dbReference type="Proteomes" id="UP001589898">
    <property type="component" value="Unassembled WGS sequence"/>
</dbReference>
<accession>A0ABV6SY26</accession>
<dbReference type="RefSeq" id="WP_189495778.1">
    <property type="nucleotide sequence ID" value="NZ_BMZT01000003.1"/>
</dbReference>
<protein>
    <submittedName>
        <fullName evidence="2">CopL family metal-binding regulatory protein</fullName>
    </submittedName>
</protein>
<reference evidence="2 3" key="1">
    <citation type="submission" date="2024-09" db="EMBL/GenBank/DDBJ databases">
        <authorList>
            <person name="Sun Q."/>
            <person name="Mori K."/>
        </authorList>
    </citation>
    <scope>NUCLEOTIDE SEQUENCE [LARGE SCALE GENOMIC DNA]</scope>
    <source>
        <strain evidence="2 3">KCTC 52403</strain>
    </source>
</reference>
<organism evidence="2 3">
    <name type="scientific">Luteimonas padinae</name>
    <dbReference type="NCBI Taxonomy" id="1714359"/>
    <lineage>
        <taxon>Bacteria</taxon>
        <taxon>Pseudomonadati</taxon>
        <taxon>Pseudomonadota</taxon>
        <taxon>Gammaproteobacteria</taxon>
        <taxon>Lysobacterales</taxon>
        <taxon>Lysobacteraceae</taxon>
        <taxon>Luteimonas</taxon>
    </lineage>
</organism>
<evidence type="ECO:0000256" key="1">
    <source>
        <dbReference type="SAM" id="MobiDB-lite"/>
    </source>
</evidence>
<keyword evidence="3" id="KW-1185">Reference proteome</keyword>
<sequence>MRPSALLLRILLAVALVVNSIGGAVAGVAGSGAIGHVAAASVEVATAASHCGGSPADHPVVPECPAPADGHPCPSSGEDDCSHDARCLQACTHACAALARCFAIGVQVNAGSPLHPFTRGLPSPPVRTPIRPPIA</sequence>
<dbReference type="NCBIfam" id="NF033807">
    <property type="entry name" value="CopL_fam"/>
    <property type="match status" value="1"/>
</dbReference>
<gene>
    <name evidence="2" type="ORF">ACFFFU_11385</name>
</gene>
<dbReference type="InterPro" id="IPR048034">
    <property type="entry name" value="CopL-like"/>
</dbReference>
<proteinExistence type="predicted"/>
<dbReference type="EMBL" id="JBHLTF010000032">
    <property type="protein sequence ID" value="MFC0718344.1"/>
    <property type="molecule type" value="Genomic_DNA"/>
</dbReference>
<feature type="compositionally biased region" description="Pro residues" evidence="1">
    <location>
        <begin position="122"/>
        <end position="135"/>
    </location>
</feature>
<evidence type="ECO:0000313" key="2">
    <source>
        <dbReference type="EMBL" id="MFC0718344.1"/>
    </source>
</evidence>